<keyword evidence="4 6" id="KW-0472">Membrane</keyword>
<keyword evidence="3 6" id="KW-1133">Transmembrane helix</keyword>
<feature type="transmembrane region" description="Helical" evidence="6">
    <location>
        <begin position="36"/>
        <end position="65"/>
    </location>
</feature>
<sequence>MENATSSSYYQEYSNEALPMEEECYYIGTDFLEVKIYLIGVFAAVLAVTSLFFNAFFTCVFILNVSLRRSPLYYFGILAVLDTIMAINYLALMAVPVYMDQFQWLWLYITFLAYLRPMMTLSNCAMFASVLLILAATVERLLRTFRSENLASLRKFMERRRPQVCLVLIGVALAYKMCTYFEIHYIEHENCTDWSRYEIVPTELALNPNYRFWWMFVARNIIDRIIPFFVLVLMNFLIIRTLKREHLRSSKAGMEIVAFKTIDSNRRMLKRTFSLNNGPEDQSNKKNLRDATRALTAIVTMYLLSQTLQVLTTFAEAFWKFELENDYAQFYSYLNDLMSVLTLTSSALRFPVYCAISKPISTASRETLLQFYNHTIKPVKNPRGNSKKKTSTREVNVKPKERPKLGMGSSKRKANGMYESPKVEANGAGPQVPRLVRLATPEEILPLTQQTPSVADQFTYQEQRILQGYKDNIPWK</sequence>
<dbReference type="SUPFAM" id="SSF81321">
    <property type="entry name" value="Family A G protein-coupled receptor-like"/>
    <property type="match status" value="1"/>
</dbReference>
<dbReference type="EMBL" id="JAKKPZ010000001">
    <property type="protein sequence ID" value="KAI1728083.1"/>
    <property type="molecule type" value="Genomic_DNA"/>
</dbReference>
<dbReference type="PANTHER" id="PTHR46709">
    <property type="entry name" value="PROTEIN CBG23488-RELATED"/>
    <property type="match status" value="1"/>
</dbReference>
<evidence type="ECO:0000256" key="6">
    <source>
        <dbReference type="SAM" id="Phobius"/>
    </source>
</evidence>
<dbReference type="PROSITE" id="PS50262">
    <property type="entry name" value="G_PROTEIN_RECEP_F1_2"/>
    <property type="match status" value="1"/>
</dbReference>
<evidence type="ECO:0000259" key="7">
    <source>
        <dbReference type="PROSITE" id="PS50262"/>
    </source>
</evidence>
<feature type="compositionally biased region" description="Basic and acidic residues" evidence="5">
    <location>
        <begin position="391"/>
        <end position="404"/>
    </location>
</feature>
<dbReference type="PANTHER" id="PTHR46709:SF6">
    <property type="entry name" value="G-PROTEIN COUPLED RECEPTORS FAMILY 1 PROFILE DOMAIN-CONTAINING PROTEIN"/>
    <property type="match status" value="1"/>
</dbReference>
<feature type="region of interest" description="Disordered" evidence="5">
    <location>
        <begin position="379"/>
        <end position="415"/>
    </location>
</feature>
<reference evidence="8" key="1">
    <citation type="submission" date="2022-01" db="EMBL/GenBank/DDBJ databases">
        <title>Genome Sequence Resource for Two Populations of Ditylenchus destructor, the Migratory Endoparasitic Phytonematode.</title>
        <authorList>
            <person name="Zhang H."/>
            <person name="Lin R."/>
            <person name="Xie B."/>
        </authorList>
    </citation>
    <scope>NUCLEOTIDE SEQUENCE</scope>
    <source>
        <strain evidence="8">BazhouSP</strain>
    </source>
</reference>
<dbReference type="InterPro" id="IPR017452">
    <property type="entry name" value="GPCR_Rhodpsn_7TM"/>
</dbReference>
<organism evidence="8 9">
    <name type="scientific">Ditylenchus destructor</name>
    <dbReference type="NCBI Taxonomy" id="166010"/>
    <lineage>
        <taxon>Eukaryota</taxon>
        <taxon>Metazoa</taxon>
        <taxon>Ecdysozoa</taxon>
        <taxon>Nematoda</taxon>
        <taxon>Chromadorea</taxon>
        <taxon>Rhabditida</taxon>
        <taxon>Tylenchina</taxon>
        <taxon>Tylenchomorpha</taxon>
        <taxon>Sphaerularioidea</taxon>
        <taxon>Anguinidae</taxon>
        <taxon>Anguininae</taxon>
        <taxon>Ditylenchus</taxon>
    </lineage>
</organism>
<evidence type="ECO:0000256" key="3">
    <source>
        <dbReference type="ARBA" id="ARBA00022989"/>
    </source>
</evidence>
<name>A0AAD4NJJ6_9BILA</name>
<feature type="transmembrane region" description="Helical" evidence="6">
    <location>
        <begin position="72"/>
        <end position="99"/>
    </location>
</feature>
<keyword evidence="2 6" id="KW-0812">Transmembrane</keyword>
<feature type="domain" description="G-protein coupled receptors family 1 profile" evidence="7">
    <location>
        <begin position="53"/>
        <end position="353"/>
    </location>
</feature>
<dbReference type="Gene3D" id="1.20.1070.10">
    <property type="entry name" value="Rhodopsin 7-helix transmembrane proteins"/>
    <property type="match status" value="1"/>
</dbReference>
<evidence type="ECO:0000256" key="4">
    <source>
        <dbReference type="ARBA" id="ARBA00023136"/>
    </source>
</evidence>
<dbReference type="Proteomes" id="UP001201812">
    <property type="component" value="Unassembled WGS sequence"/>
</dbReference>
<keyword evidence="8" id="KW-0675">Receptor</keyword>
<dbReference type="AlphaFoldDB" id="A0AAD4NJJ6"/>
<comment type="subcellular location">
    <subcellularLocation>
        <location evidence="1">Membrane</location>
    </subcellularLocation>
</comment>
<proteinExistence type="predicted"/>
<evidence type="ECO:0000256" key="1">
    <source>
        <dbReference type="ARBA" id="ARBA00004370"/>
    </source>
</evidence>
<evidence type="ECO:0000313" key="9">
    <source>
        <dbReference type="Proteomes" id="UP001201812"/>
    </source>
</evidence>
<evidence type="ECO:0000256" key="2">
    <source>
        <dbReference type="ARBA" id="ARBA00022692"/>
    </source>
</evidence>
<comment type="caution">
    <text evidence="8">The sequence shown here is derived from an EMBL/GenBank/DDBJ whole genome shotgun (WGS) entry which is preliminary data.</text>
</comment>
<feature type="transmembrane region" description="Helical" evidence="6">
    <location>
        <begin position="119"/>
        <end position="142"/>
    </location>
</feature>
<protein>
    <submittedName>
        <fullName evidence="8">7 transmembrane receptor (Rhodopsin family) domain-containing protein</fullName>
    </submittedName>
</protein>
<feature type="transmembrane region" description="Helical" evidence="6">
    <location>
        <begin position="221"/>
        <end position="239"/>
    </location>
</feature>
<evidence type="ECO:0000313" key="8">
    <source>
        <dbReference type="EMBL" id="KAI1728083.1"/>
    </source>
</evidence>
<dbReference type="CDD" id="cd14978">
    <property type="entry name" value="7tmA_FMRFamide_R-like"/>
    <property type="match status" value="1"/>
</dbReference>
<accession>A0AAD4NJJ6</accession>
<dbReference type="GO" id="GO:0016020">
    <property type="term" value="C:membrane"/>
    <property type="evidence" value="ECO:0007669"/>
    <property type="project" value="UniProtKB-SubCell"/>
</dbReference>
<gene>
    <name evidence="8" type="ORF">DdX_00237</name>
</gene>
<feature type="transmembrane region" description="Helical" evidence="6">
    <location>
        <begin position="163"/>
        <end position="186"/>
    </location>
</feature>
<evidence type="ECO:0000256" key="5">
    <source>
        <dbReference type="SAM" id="MobiDB-lite"/>
    </source>
</evidence>
<keyword evidence="9" id="KW-1185">Reference proteome</keyword>